<name>A0AAD9A048_9PEZI</name>
<dbReference type="AlphaFoldDB" id="A0AAD9A048"/>
<proteinExistence type="predicted"/>
<gene>
    <name evidence="1" type="ORF">CCHR01_18572</name>
</gene>
<organism evidence="1 2">
    <name type="scientific">Colletotrichum chrysophilum</name>
    <dbReference type="NCBI Taxonomy" id="1836956"/>
    <lineage>
        <taxon>Eukaryota</taxon>
        <taxon>Fungi</taxon>
        <taxon>Dikarya</taxon>
        <taxon>Ascomycota</taxon>
        <taxon>Pezizomycotina</taxon>
        <taxon>Sordariomycetes</taxon>
        <taxon>Hypocreomycetidae</taxon>
        <taxon>Glomerellales</taxon>
        <taxon>Glomerellaceae</taxon>
        <taxon>Colletotrichum</taxon>
        <taxon>Colletotrichum gloeosporioides species complex</taxon>
    </lineage>
</organism>
<protein>
    <submittedName>
        <fullName evidence="1">Uncharacterized protein</fullName>
    </submittedName>
</protein>
<dbReference type="EMBL" id="JAQOWY010000766">
    <property type="protein sequence ID" value="KAK1838797.1"/>
    <property type="molecule type" value="Genomic_DNA"/>
</dbReference>
<comment type="caution">
    <text evidence="1">The sequence shown here is derived from an EMBL/GenBank/DDBJ whole genome shotgun (WGS) entry which is preliminary data.</text>
</comment>
<evidence type="ECO:0000313" key="1">
    <source>
        <dbReference type="EMBL" id="KAK1838797.1"/>
    </source>
</evidence>
<evidence type="ECO:0000313" key="2">
    <source>
        <dbReference type="Proteomes" id="UP001243330"/>
    </source>
</evidence>
<sequence>MYRYPCVNRYKHGVDRSSWFNMHGARSQACFVVSGQQIEEAANAPVASSYNR</sequence>
<reference evidence="1" key="1">
    <citation type="submission" date="2023-01" db="EMBL/GenBank/DDBJ databases">
        <title>Colletotrichum chrysophilum M932 genome sequence.</title>
        <authorList>
            <person name="Baroncelli R."/>
        </authorList>
    </citation>
    <scope>NUCLEOTIDE SEQUENCE</scope>
    <source>
        <strain evidence="1">M932</strain>
    </source>
</reference>
<dbReference type="Proteomes" id="UP001243330">
    <property type="component" value="Unassembled WGS sequence"/>
</dbReference>
<keyword evidence="2" id="KW-1185">Reference proteome</keyword>
<accession>A0AAD9A048</accession>